<dbReference type="EMBL" id="CP045227">
    <property type="protein sequence ID" value="QFS50194.1"/>
    <property type="molecule type" value="Genomic_DNA"/>
</dbReference>
<dbReference type="EC" id="1.8.5.4" evidence="12"/>
<keyword evidence="18" id="KW-1185">Reference proteome</keyword>
<evidence type="ECO:0000256" key="6">
    <source>
        <dbReference type="ARBA" id="ARBA00022827"/>
    </source>
</evidence>
<accession>A0A5P8WC43</accession>
<keyword evidence="15" id="KW-0812">Transmembrane</keyword>
<evidence type="ECO:0000313" key="17">
    <source>
        <dbReference type="EMBL" id="QFS50194.1"/>
    </source>
</evidence>
<proteinExistence type="inferred from homology"/>
<dbReference type="GO" id="GO:0070224">
    <property type="term" value="F:sulfide:quinone oxidoreductase activity"/>
    <property type="evidence" value="ECO:0007669"/>
    <property type="project" value="UniProtKB-EC"/>
</dbReference>
<organism evidence="17 18">
    <name type="scientific">Nostoc sphaeroides CCNUC1</name>
    <dbReference type="NCBI Taxonomy" id="2653204"/>
    <lineage>
        <taxon>Bacteria</taxon>
        <taxon>Bacillati</taxon>
        <taxon>Cyanobacteriota</taxon>
        <taxon>Cyanophyceae</taxon>
        <taxon>Nostocales</taxon>
        <taxon>Nostocaceae</taxon>
        <taxon>Nostoc</taxon>
    </lineage>
</organism>
<evidence type="ECO:0000256" key="9">
    <source>
        <dbReference type="ARBA" id="ARBA00050821"/>
    </source>
</evidence>
<comment type="catalytic activity">
    <reaction evidence="9">
        <text>n a quinone + n hydrogen sulfide + n H(+) = polysulfur(n-2) + n a quinol</text>
        <dbReference type="Rhea" id="RHEA:30239"/>
        <dbReference type="Rhea" id="RHEA-COMP:19475"/>
        <dbReference type="ChEBI" id="CHEBI:15378"/>
        <dbReference type="ChEBI" id="CHEBI:17909"/>
        <dbReference type="ChEBI" id="CHEBI:24646"/>
        <dbReference type="ChEBI" id="CHEBI:29919"/>
        <dbReference type="ChEBI" id="CHEBI:132124"/>
        <dbReference type="EC" id="1.8.5.4"/>
    </reaction>
</comment>
<feature type="transmembrane region" description="Helical" evidence="15">
    <location>
        <begin position="21"/>
        <end position="39"/>
    </location>
</feature>
<feature type="domain" description="FAD/NAD(P)-binding" evidence="16">
    <location>
        <begin position="24"/>
        <end position="154"/>
    </location>
</feature>
<dbReference type="GO" id="GO:0016020">
    <property type="term" value="C:membrane"/>
    <property type="evidence" value="ECO:0007669"/>
    <property type="project" value="UniProtKB-SubCell"/>
</dbReference>
<dbReference type="KEGG" id="nsh:GXM_07688"/>
<comment type="cofactor">
    <cofactor evidence="1">
        <name>FAD</name>
        <dbReference type="ChEBI" id="CHEBI:57692"/>
    </cofactor>
</comment>
<dbReference type="PANTHER" id="PTHR43755">
    <property type="match status" value="1"/>
</dbReference>
<comment type="similarity">
    <text evidence="11">Belongs to the SQRD family.</text>
</comment>
<evidence type="ECO:0000256" key="7">
    <source>
        <dbReference type="ARBA" id="ARBA00023002"/>
    </source>
</evidence>
<dbReference type="FunFam" id="3.50.50.100:FF:000017">
    <property type="entry name" value="Sulfide-quinone reductase"/>
    <property type="match status" value="1"/>
</dbReference>
<dbReference type="InterPro" id="IPR052541">
    <property type="entry name" value="SQRD"/>
</dbReference>
<sequence>MGVKRHWLKTQLKKLPLGVVVMARVIVIGAGLGGLPAAYELRHILPRKHQIILISNQPKFTFVPSLPWVGLGLKSLDRIQLDLAKIVPQHGIEFIHAAVTAINPKSRQIRMSEQTLDYDYAVIATGPELALDALPGLGPEGGYTQSVCNPHHAVLAGIAWEKFLEDPGPVVVGAAPGASCFGPAYEFALLIHHVLKQKGWRNCSPTSKRSQIPITFITSEPYAGHLGIGGMANSRWLIRKFMADREIELMENTAISHFEPDAVYLADGRRIPAKFAMVLPPFRGPRFLREAPGLTDAKGFIPVLPTYRHPDFESIYAVGVITQLKPVEQTPIPTGAPKVGLMSEEMALAVAHNIALELGVISGCQNKPTLQAICFADFGDTGALFLADPLLPDETGHRHRALTYKGIWISWMKAGFEKYFLTKMRLGWTIPWFERWVFRAIGLPLVEPIIPSPELIQVKG</sequence>
<dbReference type="GO" id="GO:0048038">
    <property type="term" value="F:quinone binding"/>
    <property type="evidence" value="ECO:0007669"/>
    <property type="project" value="UniProtKB-KW"/>
</dbReference>
<comment type="subcellular location">
    <subcellularLocation>
        <location evidence="2">Membrane</location>
        <topology evidence="2">Peripheral membrane protein</topology>
    </subcellularLocation>
</comment>
<evidence type="ECO:0000256" key="13">
    <source>
        <dbReference type="ARBA" id="ARBA00071264"/>
    </source>
</evidence>
<evidence type="ECO:0000256" key="4">
    <source>
        <dbReference type="ARBA" id="ARBA00022719"/>
    </source>
</evidence>
<dbReference type="InterPro" id="IPR023753">
    <property type="entry name" value="FAD/NAD-binding_dom"/>
</dbReference>
<dbReference type="AlphaFoldDB" id="A0A5P8WC43"/>
<evidence type="ECO:0000256" key="2">
    <source>
        <dbReference type="ARBA" id="ARBA00004170"/>
    </source>
</evidence>
<dbReference type="SUPFAM" id="SSF51905">
    <property type="entry name" value="FAD/NAD(P)-binding domain"/>
    <property type="match status" value="1"/>
</dbReference>
<keyword evidence="15" id="KW-1133">Transmembrane helix</keyword>
<evidence type="ECO:0000256" key="8">
    <source>
        <dbReference type="ARBA" id="ARBA00023136"/>
    </source>
</evidence>
<evidence type="ECO:0000256" key="11">
    <source>
        <dbReference type="ARBA" id="ARBA00060891"/>
    </source>
</evidence>
<evidence type="ECO:0000313" key="18">
    <source>
        <dbReference type="Proteomes" id="UP000326678"/>
    </source>
</evidence>
<evidence type="ECO:0000259" key="16">
    <source>
        <dbReference type="Pfam" id="PF07992"/>
    </source>
</evidence>
<dbReference type="Proteomes" id="UP000326678">
    <property type="component" value="Chromosome Gxm2"/>
</dbReference>
<dbReference type="Pfam" id="PF07992">
    <property type="entry name" value="Pyr_redox_2"/>
    <property type="match status" value="1"/>
</dbReference>
<evidence type="ECO:0000256" key="1">
    <source>
        <dbReference type="ARBA" id="ARBA00001974"/>
    </source>
</evidence>
<reference evidence="17 18" key="1">
    <citation type="submission" date="2019-10" db="EMBL/GenBank/DDBJ databases">
        <title>Genomic and transcriptomic insights into the perfect genentic adaptation of a filamentous nitrogen-fixing cyanobacterium to rice fields.</title>
        <authorList>
            <person name="Chen Z."/>
        </authorList>
    </citation>
    <scope>NUCLEOTIDE SEQUENCE [LARGE SCALE GENOMIC DNA]</scope>
    <source>
        <strain evidence="17">CCNUC1</strain>
    </source>
</reference>
<keyword evidence="7" id="KW-0560">Oxidoreductase</keyword>
<dbReference type="PANTHER" id="PTHR43755:SF1">
    <property type="entry name" value="FAD-DEPENDENT PYRIDINE NUCLEOTIDE-DISULPHIDE OXIDOREDUCTASE"/>
    <property type="match status" value="1"/>
</dbReference>
<keyword evidence="5" id="KW-0547">Nucleotide-binding</keyword>
<name>A0A5P8WC43_9NOSO</name>
<keyword evidence="3" id="KW-0285">Flavoprotein</keyword>
<dbReference type="InterPro" id="IPR036188">
    <property type="entry name" value="FAD/NAD-bd_sf"/>
</dbReference>
<evidence type="ECO:0000256" key="12">
    <source>
        <dbReference type="ARBA" id="ARBA00066453"/>
    </source>
</evidence>
<evidence type="ECO:0000256" key="14">
    <source>
        <dbReference type="ARBA" id="ARBA00081101"/>
    </source>
</evidence>
<evidence type="ECO:0000256" key="3">
    <source>
        <dbReference type="ARBA" id="ARBA00022630"/>
    </source>
</evidence>
<comment type="function">
    <text evidence="10">Catalyzes the oxidation of hydrogen sulfide, with the help of a quinone. Consecutive reaction cycles lead to the accumulation of a polysulfide product on the active site Cys residues; these products are released when they exceed a critical length, typically as cyclooctasulfur.</text>
</comment>
<evidence type="ECO:0000256" key="15">
    <source>
        <dbReference type="SAM" id="Phobius"/>
    </source>
</evidence>
<keyword evidence="8 15" id="KW-0472">Membrane</keyword>
<protein>
    <recommendedName>
        <fullName evidence="13">Sulfide-quinone reductase</fullName>
        <ecNumber evidence="12">1.8.5.4</ecNumber>
    </recommendedName>
    <alternativeName>
        <fullName evidence="14">Sulfide:quinone oxidoreductase</fullName>
    </alternativeName>
</protein>
<dbReference type="GO" id="GO:0000166">
    <property type="term" value="F:nucleotide binding"/>
    <property type="evidence" value="ECO:0007669"/>
    <property type="project" value="UniProtKB-KW"/>
</dbReference>
<keyword evidence="6" id="KW-0274">FAD</keyword>
<evidence type="ECO:0000256" key="5">
    <source>
        <dbReference type="ARBA" id="ARBA00022741"/>
    </source>
</evidence>
<keyword evidence="4" id="KW-0874">Quinone</keyword>
<gene>
    <name evidence="17" type="ORF">GXM_07688</name>
</gene>
<evidence type="ECO:0000256" key="10">
    <source>
        <dbReference type="ARBA" id="ARBA00054727"/>
    </source>
</evidence>
<dbReference type="Gene3D" id="3.50.50.100">
    <property type="match status" value="1"/>
</dbReference>